<dbReference type="CDD" id="cd02440">
    <property type="entry name" value="AdoMet_MTases"/>
    <property type="match status" value="1"/>
</dbReference>
<dbReference type="PANTHER" id="PTHR47816">
    <property type="entry name" value="RIBOSOMAL RNA SMALL SUBUNIT METHYLTRANSFERASE C"/>
    <property type="match status" value="1"/>
</dbReference>
<reference evidence="4 5" key="1">
    <citation type="submission" date="2019-09" db="EMBL/GenBank/DDBJ databases">
        <title>Phylogeny of genus Pseudoclavibacter and closely related genus.</title>
        <authorList>
            <person name="Li Y."/>
        </authorList>
    </citation>
    <scope>NUCLEOTIDE SEQUENCE [LARGE SCALE GENOMIC DNA]</scope>
    <source>
        <strain evidence="4 5">KCTC 13959</strain>
    </source>
</reference>
<protein>
    <submittedName>
        <fullName evidence="4">Methyltransferase</fullName>
    </submittedName>
</protein>
<dbReference type="Pfam" id="PF05175">
    <property type="entry name" value="MTS"/>
    <property type="match status" value="1"/>
</dbReference>
<feature type="domain" description="Methyltransferase small" evidence="3">
    <location>
        <begin position="28"/>
        <end position="195"/>
    </location>
</feature>
<dbReference type="Proteomes" id="UP000433493">
    <property type="component" value="Unassembled WGS sequence"/>
</dbReference>
<evidence type="ECO:0000256" key="1">
    <source>
        <dbReference type="ARBA" id="ARBA00022603"/>
    </source>
</evidence>
<dbReference type="Gene3D" id="3.40.50.150">
    <property type="entry name" value="Vaccinia Virus protein VP39"/>
    <property type="match status" value="1"/>
</dbReference>
<accession>A0A7J5B8T0</accession>
<evidence type="ECO:0000313" key="4">
    <source>
        <dbReference type="EMBL" id="KAB1641867.1"/>
    </source>
</evidence>
<sequence>MAEHYFAENPQAQERKREIEISLRGRQLTVTTANAVFSGDHLDRATRILLEEVPSPPATGHALDLGCGWGPIAMALALESPDLNVWAVDVNERAIELTTENTKRHSLRNVTAGKAEDVPAGIAFDVIWSNPPIRIGKAALDALLGTWLPRLAPGGQAWLVVGKNLGADSLQKRLAASLGTEFDVSRHSTSGGFRVLRVTRV</sequence>
<dbReference type="GO" id="GO:0032259">
    <property type="term" value="P:methylation"/>
    <property type="evidence" value="ECO:0007669"/>
    <property type="project" value="UniProtKB-KW"/>
</dbReference>
<dbReference type="EMBL" id="WBKB01000007">
    <property type="protein sequence ID" value="KAB1641867.1"/>
    <property type="molecule type" value="Genomic_DNA"/>
</dbReference>
<dbReference type="OrthoDB" id="9764961at2"/>
<dbReference type="AlphaFoldDB" id="A0A7J5B8T0"/>
<dbReference type="GO" id="GO:0008757">
    <property type="term" value="F:S-adenosylmethionine-dependent methyltransferase activity"/>
    <property type="evidence" value="ECO:0007669"/>
    <property type="project" value="InterPro"/>
</dbReference>
<evidence type="ECO:0000313" key="5">
    <source>
        <dbReference type="Proteomes" id="UP000433493"/>
    </source>
</evidence>
<dbReference type="RefSeq" id="WP_158052818.1">
    <property type="nucleotide sequence ID" value="NZ_WBKB01000007.1"/>
</dbReference>
<evidence type="ECO:0000256" key="2">
    <source>
        <dbReference type="ARBA" id="ARBA00022679"/>
    </source>
</evidence>
<evidence type="ECO:0000259" key="3">
    <source>
        <dbReference type="Pfam" id="PF05175"/>
    </source>
</evidence>
<dbReference type="SUPFAM" id="SSF53335">
    <property type="entry name" value="S-adenosyl-L-methionine-dependent methyltransferases"/>
    <property type="match status" value="1"/>
</dbReference>
<organism evidence="4 5">
    <name type="scientific">Gulosibacter chungangensis</name>
    <dbReference type="NCBI Taxonomy" id="979746"/>
    <lineage>
        <taxon>Bacteria</taxon>
        <taxon>Bacillati</taxon>
        <taxon>Actinomycetota</taxon>
        <taxon>Actinomycetes</taxon>
        <taxon>Micrococcales</taxon>
        <taxon>Microbacteriaceae</taxon>
        <taxon>Gulosibacter</taxon>
    </lineage>
</organism>
<name>A0A7J5B8T0_9MICO</name>
<dbReference type="InterPro" id="IPR046977">
    <property type="entry name" value="RsmC/RlmG"/>
</dbReference>
<keyword evidence="2 4" id="KW-0808">Transferase</keyword>
<proteinExistence type="predicted"/>
<dbReference type="InterPro" id="IPR007848">
    <property type="entry name" value="Small_mtfrase_dom"/>
</dbReference>
<gene>
    <name evidence="4" type="ORF">F8O05_11095</name>
</gene>
<keyword evidence="5" id="KW-1185">Reference proteome</keyword>
<dbReference type="PANTHER" id="PTHR47816:SF4">
    <property type="entry name" value="RIBOSOMAL RNA SMALL SUBUNIT METHYLTRANSFERASE C"/>
    <property type="match status" value="1"/>
</dbReference>
<comment type="caution">
    <text evidence="4">The sequence shown here is derived from an EMBL/GenBank/DDBJ whole genome shotgun (WGS) entry which is preliminary data.</text>
</comment>
<dbReference type="InterPro" id="IPR029063">
    <property type="entry name" value="SAM-dependent_MTases_sf"/>
</dbReference>
<keyword evidence="1 4" id="KW-0489">Methyltransferase</keyword>